<keyword evidence="1" id="KW-0472">Membrane</keyword>
<name>A0A084QU78_STAC4</name>
<feature type="transmembrane region" description="Helical" evidence="1">
    <location>
        <begin position="33"/>
        <end position="59"/>
    </location>
</feature>
<accession>A0A084QU78</accession>
<keyword evidence="3" id="KW-1185">Reference proteome</keyword>
<sequence length="126" mass="13894">MSRIRSLVVCSHSRYGARHDWQKGLSQAQDQTVIASGVLMVYGMMLTLASFTAVTLTIFKVQAGLIKLMVFMSRSWNEQWQTHPAIAQPSTLKSVPPPPKGPAHGLVRVVRKTSSSCSNARPAREM</sequence>
<keyword evidence="1" id="KW-1133">Transmembrane helix</keyword>
<dbReference type="AlphaFoldDB" id="A0A084QU78"/>
<gene>
    <name evidence="2" type="ORF">S40285_09839</name>
</gene>
<reference evidence="2 3" key="1">
    <citation type="journal article" date="2014" name="BMC Genomics">
        <title>Comparative genome sequencing reveals chemotype-specific gene clusters in the toxigenic black mold Stachybotrys.</title>
        <authorList>
            <person name="Semeiks J."/>
            <person name="Borek D."/>
            <person name="Otwinowski Z."/>
            <person name="Grishin N.V."/>
        </authorList>
    </citation>
    <scope>NUCLEOTIDE SEQUENCE [LARGE SCALE GENOMIC DNA]</scope>
    <source>
        <strain evidence="2 3">IBT 40285</strain>
    </source>
</reference>
<keyword evidence="1" id="KW-0812">Transmembrane</keyword>
<dbReference type="EMBL" id="KL660192">
    <property type="protein sequence ID" value="KFA67513.1"/>
    <property type="molecule type" value="Genomic_DNA"/>
</dbReference>
<dbReference type="InParanoid" id="A0A084QU78"/>
<dbReference type="HOGENOM" id="CLU_1983023_0_0_1"/>
<dbReference type="Proteomes" id="UP000028524">
    <property type="component" value="Unassembled WGS sequence"/>
</dbReference>
<evidence type="ECO:0000256" key="1">
    <source>
        <dbReference type="SAM" id="Phobius"/>
    </source>
</evidence>
<evidence type="ECO:0000313" key="3">
    <source>
        <dbReference type="Proteomes" id="UP000028524"/>
    </source>
</evidence>
<proteinExistence type="predicted"/>
<evidence type="ECO:0000313" key="2">
    <source>
        <dbReference type="EMBL" id="KFA67513.1"/>
    </source>
</evidence>
<organism evidence="2 3">
    <name type="scientific">Stachybotrys chlorohalonatus (strain IBT 40285)</name>
    <dbReference type="NCBI Taxonomy" id="1283841"/>
    <lineage>
        <taxon>Eukaryota</taxon>
        <taxon>Fungi</taxon>
        <taxon>Dikarya</taxon>
        <taxon>Ascomycota</taxon>
        <taxon>Pezizomycotina</taxon>
        <taxon>Sordariomycetes</taxon>
        <taxon>Hypocreomycetidae</taxon>
        <taxon>Hypocreales</taxon>
        <taxon>Stachybotryaceae</taxon>
        <taxon>Stachybotrys</taxon>
    </lineage>
</organism>
<protein>
    <submittedName>
        <fullName evidence="2">Uncharacterized protein</fullName>
    </submittedName>
</protein>